<organism evidence="1">
    <name type="scientific">Siphoviridae sp. ctKcB20</name>
    <dbReference type="NCBI Taxonomy" id="2827568"/>
    <lineage>
        <taxon>Viruses</taxon>
        <taxon>Duplodnaviria</taxon>
        <taxon>Heunggongvirae</taxon>
        <taxon>Uroviricota</taxon>
        <taxon>Caudoviricetes</taxon>
    </lineage>
</organism>
<reference evidence="1" key="1">
    <citation type="journal article" date="2021" name="Proc. Natl. Acad. Sci. U.S.A.">
        <title>A Catalog of Tens of Thousands of Viruses from Human Metagenomes Reveals Hidden Associations with Chronic Diseases.</title>
        <authorList>
            <person name="Tisza M.J."/>
            <person name="Buck C.B."/>
        </authorList>
    </citation>
    <scope>NUCLEOTIDE SEQUENCE</scope>
    <source>
        <strain evidence="1">CtKcB20</strain>
    </source>
</reference>
<protein>
    <submittedName>
        <fullName evidence="1">Uncharacterized protein</fullName>
    </submittedName>
</protein>
<proteinExistence type="predicted"/>
<accession>A0A8S5LLN8</accession>
<dbReference type="EMBL" id="BK015870">
    <property type="protein sequence ID" value="DAD70760.1"/>
    <property type="molecule type" value="Genomic_DNA"/>
</dbReference>
<evidence type="ECO:0000313" key="1">
    <source>
        <dbReference type="EMBL" id="DAD70760.1"/>
    </source>
</evidence>
<sequence length="304" mass="35261">MLAILAQRMVAVFNPKSDYYVYNELYFAYDKPVPYKLRNGHELQIYPVKLQDSLIFLTSCDLLTIDKNSLGSVEIIQMSYLKYIMQYKLSQEDEDAAKYERQKLTNICILCFHMQLPFILNDDSGKPFIGDVGNSEVKIYEKDFEDIRRIVMYQNILDYDDEYIDPDLKKAIEETKAMRAARCAPISTERKIAIVAAHTGYDKEKLHTMTYRSFNILFNEVCEEVDFMTTRPIALYAGKAKDMEHWIYKKKKDKYSDYIMTLEDYNKSMGGDGKVADGKIRASKNMPTDGAALDAMYNMNTNSK</sequence>
<name>A0A8S5LLN8_9CAUD</name>